<evidence type="ECO:0000313" key="2">
    <source>
        <dbReference type="EMBL" id="QBK27081.1"/>
    </source>
</evidence>
<sequence length="221" mass="25865">MNSVVISNKGLEQFNTILKDWIPKNASIALACEDSYIHYSPSIEHMHLTLNEKIHPESVAARVIQTRMKSDIVVDSSILGYPYFVIGYPIYLDQKIAALIIIFPSTYTPEKKEPYRFLTGKQEDTWVPVPVEEITYIESLQKRTWFYANNELFKTNFTLKELESRLPEFFIRIHRSYILNIYFIKNITKDITTNFIIQLKSGIELPVSQSYINDLRKVLEF</sequence>
<dbReference type="AlphaFoldDB" id="A0A4P6UXC5"/>
<name>A0A4P6UXC5_9BACL</name>
<dbReference type="Gene3D" id="2.40.50.40">
    <property type="match status" value="1"/>
</dbReference>
<dbReference type="GO" id="GO:0003677">
    <property type="term" value="F:DNA binding"/>
    <property type="evidence" value="ECO:0007669"/>
    <property type="project" value="InterPro"/>
</dbReference>
<dbReference type="EMBL" id="CP036528">
    <property type="protein sequence ID" value="QBK27081.1"/>
    <property type="molecule type" value="Genomic_DNA"/>
</dbReference>
<evidence type="ECO:0000313" key="3">
    <source>
        <dbReference type="Proteomes" id="UP000291151"/>
    </source>
</evidence>
<accession>A0A4P6UXC5</accession>
<dbReference type="Pfam" id="PF04397">
    <property type="entry name" value="LytTR"/>
    <property type="match status" value="1"/>
</dbReference>
<reference evidence="2 3" key="1">
    <citation type="submission" date="2019-02" db="EMBL/GenBank/DDBJ databases">
        <title>Ureibacillus thermophilus.</title>
        <authorList>
            <person name="Sunny J.S."/>
            <person name="Natarajan A."/>
            <person name="Saleena L.M."/>
        </authorList>
    </citation>
    <scope>NUCLEOTIDE SEQUENCE [LARGE SCALE GENOMIC DNA]</scope>
    <source>
        <strain evidence="2 3">LM102</strain>
    </source>
</reference>
<dbReference type="PROSITE" id="PS50930">
    <property type="entry name" value="HTH_LYTTR"/>
    <property type="match status" value="1"/>
</dbReference>
<protein>
    <submittedName>
        <fullName evidence="2">LytTR family transcriptional regulator</fullName>
    </submittedName>
</protein>
<dbReference type="KEGG" id="uth:DKZ56_01750"/>
<organism evidence="2 3">
    <name type="scientific">Ureibacillus thermophilus</name>
    <dbReference type="NCBI Taxonomy" id="367743"/>
    <lineage>
        <taxon>Bacteria</taxon>
        <taxon>Bacillati</taxon>
        <taxon>Bacillota</taxon>
        <taxon>Bacilli</taxon>
        <taxon>Bacillales</taxon>
        <taxon>Caryophanaceae</taxon>
        <taxon>Ureibacillus</taxon>
    </lineage>
</organism>
<proteinExistence type="predicted"/>
<dbReference type="Proteomes" id="UP000291151">
    <property type="component" value="Chromosome"/>
</dbReference>
<gene>
    <name evidence="2" type="ORF">DKZ56_01750</name>
</gene>
<dbReference type="Gene3D" id="2.20.25.10">
    <property type="match status" value="1"/>
</dbReference>
<keyword evidence="3" id="KW-1185">Reference proteome</keyword>
<dbReference type="InterPro" id="IPR007492">
    <property type="entry name" value="LytTR_DNA-bd_dom"/>
</dbReference>
<dbReference type="GO" id="GO:0000156">
    <property type="term" value="F:phosphorelay response regulator activity"/>
    <property type="evidence" value="ECO:0007669"/>
    <property type="project" value="InterPro"/>
</dbReference>
<dbReference type="InterPro" id="IPR046947">
    <property type="entry name" value="LytR-like"/>
</dbReference>
<feature type="domain" description="HTH LytTR-type" evidence="1">
    <location>
        <begin position="118"/>
        <end position="221"/>
    </location>
</feature>
<dbReference type="SMART" id="SM00850">
    <property type="entry name" value="LytTR"/>
    <property type="match status" value="1"/>
</dbReference>
<dbReference type="PANTHER" id="PTHR37299">
    <property type="entry name" value="TRANSCRIPTIONAL REGULATOR-RELATED"/>
    <property type="match status" value="1"/>
</dbReference>
<dbReference type="PANTHER" id="PTHR37299:SF4">
    <property type="entry name" value="TRANSCRIPTIONAL REGULATOR"/>
    <property type="match status" value="1"/>
</dbReference>
<evidence type="ECO:0000259" key="1">
    <source>
        <dbReference type="PROSITE" id="PS50930"/>
    </source>
</evidence>